<dbReference type="KEGG" id="dmp:FAK_15660"/>
<protein>
    <recommendedName>
        <fullName evidence="3">Phage protein, HK97 gp10 family</fullName>
    </recommendedName>
</protein>
<reference evidence="2" key="1">
    <citation type="journal article" date="2023" name="Arch. Microbiol.">
        <title>Desulfoferula mesophilus gen. nov. sp. nov., a mesophilic sulfate-reducing bacterium isolated from a brackish lake sediment.</title>
        <authorList>
            <person name="Watanabe T."/>
            <person name="Yabe T."/>
            <person name="Tsuji J.M."/>
            <person name="Fukui M."/>
        </authorList>
    </citation>
    <scope>NUCLEOTIDE SEQUENCE [LARGE SCALE GENOMIC DNA]</scope>
    <source>
        <strain evidence="2">12FAK</strain>
    </source>
</reference>
<proteinExistence type="predicted"/>
<evidence type="ECO:0000313" key="2">
    <source>
        <dbReference type="Proteomes" id="UP001366166"/>
    </source>
</evidence>
<keyword evidence="2" id="KW-1185">Reference proteome</keyword>
<evidence type="ECO:0000313" key="1">
    <source>
        <dbReference type="EMBL" id="BEQ14500.1"/>
    </source>
</evidence>
<gene>
    <name evidence="1" type="ORF">FAK_15660</name>
</gene>
<sequence length="149" mass="16714">MKIDMKIENPEVLEKFRQAHMRLGPEVREAAMKGATLIAGEARENLSGKVLKVQTGRLRASILPLITRDTPDRVTAEVGTNVEYARIHELGGTIKPNRAEWLRFNIPGVGWRSAKEVRIPARPFMGPALEKSLDRIAFLLESAVKRAFE</sequence>
<name>A0AAU9ERS3_9BACT</name>
<dbReference type="EMBL" id="AP028679">
    <property type="protein sequence ID" value="BEQ14500.1"/>
    <property type="molecule type" value="Genomic_DNA"/>
</dbReference>
<dbReference type="RefSeq" id="WP_338606204.1">
    <property type="nucleotide sequence ID" value="NZ_AP028679.1"/>
</dbReference>
<dbReference type="InterPro" id="IPR006522">
    <property type="entry name" value="Phage_virion_morphogenesis"/>
</dbReference>
<accession>A0AAU9ERS3</accession>
<evidence type="ECO:0008006" key="3">
    <source>
        <dbReference type="Google" id="ProtNLM"/>
    </source>
</evidence>
<dbReference type="Proteomes" id="UP001366166">
    <property type="component" value="Chromosome"/>
</dbReference>
<organism evidence="1 2">
    <name type="scientific">Desulfoferula mesophila</name>
    <dbReference type="NCBI Taxonomy" id="3058419"/>
    <lineage>
        <taxon>Bacteria</taxon>
        <taxon>Pseudomonadati</taxon>
        <taxon>Thermodesulfobacteriota</taxon>
        <taxon>Desulfarculia</taxon>
        <taxon>Desulfarculales</taxon>
        <taxon>Desulfarculaceae</taxon>
        <taxon>Desulfoferula</taxon>
    </lineage>
</organism>
<dbReference type="AlphaFoldDB" id="A0AAU9ERS3"/>
<dbReference type="Pfam" id="PF05069">
    <property type="entry name" value="Phage_tail_S"/>
    <property type="match status" value="1"/>
</dbReference>